<dbReference type="InterPro" id="IPR014752">
    <property type="entry name" value="Arrestin-like_C"/>
</dbReference>
<dbReference type="PANTHER" id="PTHR11792:SF17">
    <property type="entry name" value="KURTZ ARRESTIN"/>
    <property type="match status" value="1"/>
</dbReference>
<sequence length="560" mass="63255">MDNEILKMNSEEVHKPGTRIFKKSTPNGKLTIYLGKRDFMDHLTHVDPIEGVVLVDPDYVKHRKVFVHLLGAFWYGRDEVDLLGLNYHKDLCLMTKQVYPPFGSKVLKSHIPILLSENGNATELSSNLLHKFTEPPGRTRLQERLIRKLGSNAFPFYFQLPAYSPASVSILLNPSDRGKRCRVEYELKVYVADDQDDKPQKRNSVRMAVRKLTYAPNEPGQQPSAELSRDFLMSVGSLRVEATLDKNKYFHGEKIFVNLLVDNNSNKTIKRVKLSVRQYTQIYVQSPIHFKCSVDEIQSEERFPILPSQTGWCKVYQLCPTLAYNRDKTGVAMDGDLKQEDTNLASSTIAPPCSTNRELVGIIVQYKVKIRLVLGFGISDVCLELPFILTHPNPDSSNMNGDRQDDELISSITSEPSLTEKTSNKGNSTNLGNVKINSGTSEIRQSNAVMNITPLSLQNTTVPQIQPISLVSQQNNSNDPKHCDANRRIKEAFTNDSTQSPQFVNKAVCSYSPPVWDRNFHLLFSGLRPSARRPSTVGTQSTLSEDDLLFEDFARFRLQS</sequence>
<accession>G4VB17</accession>
<dbReference type="GeneID" id="8346946"/>
<organism evidence="4 5">
    <name type="scientific">Schistosoma mansoni</name>
    <name type="common">Blood fluke</name>
    <dbReference type="NCBI Taxonomy" id="6183"/>
    <lineage>
        <taxon>Eukaryota</taxon>
        <taxon>Metazoa</taxon>
        <taxon>Spiralia</taxon>
        <taxon>Lophotrochozoa</taxon>
        <taxon>Platyhelminthes</taxon>
        <taxon>Trematoda</taxon>
        <taxon>Digenea</taxon>
        <taxon>Strigeidida</taxon>
        <taxon>Schistosomatoidea</taxon>
        <taxon>Schistosomatidae</taxon>
        <taxon>Schistosoma</taxon>
    </lineage>
</organism>
<reference evidence="5" key="2">
    <citation type="submission" date="2018-12" db="UniProtKB">
        <authorList>
            <consortium name="WormBaseParasite"/>
        </authorList>
    </citation>
    <scope>IDENTIFICATION</scope>
    <source>
        <strain evidence="5 6">Puerto Rican</strain>
    </source>
</reference>
<dbReference type="STRING" id="6183.G4VB17"/>
<dbReference type="RefSeq" id="XP_018648461.1">
    <property type="nucleotide sequence ID" value="XM_018794005.1"/>
</dbReference>
<evidence type="ECO:0000256" key="1">
    <source>
        <dbReference type="ARBA" id="ARBA00005298"/>
    </source>
</evidence>
<dbReference type="InterPro" id="IPR011021">
    <property type="entry name" value="Arrestin-like_N"/>
</dbReference>
<dbReference type="Gene3D" id="2.60.40.840">
    <property type="match status" value="1"/>
</dbReference>
<evidence type="ECO:0000313" key="6">
    <source>
        <dbReference type="WBParaSite" id="Smp_126080.2"/>
    </source>
</evidence>
<dbReference type="GO" id="GO:0001664">
    <property type="term" value="F:G protein-coupled receptor binding"/>
    <property type="evidence" value="ECO:0007669"/>
    <property type="project" value="TreeGrafter"/>
</dbReference>
<dbReference type="GO" id="GO:0007165">
    <property type="term" value="P:signal transduction"/>
    <property type="evidence" value="ECO:0007669"/>
    <property type="project" value="InterPro"/>
</dbReference>
<reference evidence="4" key="1">
    <citation type="journal article" date="2012" name="PLoS Negl. Trop. Dis.">
        <title>A systematically improved high quality genome and transcriptome of the human blood fluke Schistosoma mansoni.</title>
        <authorList>
            <person name="Protasio A.V."/>
            <person name="Tsai I.J."/>
            <person name="Babbage A."/>
            <person name="Nichol S."/>
            <person name="Hunt M."/>
            <person name="Aslett M.A."/>
            <person name="De Silva N."/>
            <person name="Velarde G.S."/>
            <person name="Anderson T.J."/>
            <person name="Clark R.C."/>
            <person name="Davidson C."/>
            <person name="Dillon G.P."/>
            <person name="Holroyd N.E."/>
            <person name="LoVerde P.T."/>
            <person name="Lloyd C."/>
            <person name="McQuillan J."/>
            <person name="Oliveira G."/>
            <person name="Otto T.D."/>
            <person name="Parker-Manuel S.J."/>
            <person name="Quail M.A."/>
            <person name="Wilson R.A."/>
            <person name="Zerlotini A."/>
            <person name="Dunne D.W."/>
            <person name="Berriman M."/>
        </authorList>
    </citation>
    <scope>NUCLEOTIDE SEQUENCE [LARGE SCALE GENOMIC DNA]</scope>
    <source>
        <strain evidence="4">Puerto Rican</strain>
    </source>
</reference>
<evidence type="ECO:0000313" key="4">
    <source>
        <dbReference type="Proteomes" id="UP000008854"/>
    </source>
</evidence>
<comment type="similarity">
    <text evidence="1">Belongs to the arrestin family.</text>
</comment>
<dbReference type="AlphaFoldDB" id="G4VB17"/>
<protein>
    <submittedName>
        <fullName evidence="5 6">Putative beta-arrestin 1</fullName>
    </submittedName>
</protein>
<dbReference type="GO" id="GO:0005737">
    <property type="term" value="C:cytoplasm"/>
    <property type="evidence" value="ECO:0007669"/>
    <property type="project" value="TreeGrafter"/>
</dbReference>
<evidence type="ECO:0000256" key="2">
    <source>
        <dbReference type="SAM" id="MobiDB-lite"/>
    </source>
</evidence>
<dbReference type="KEGG" id="smm:Smp_126080"/>
<dbReference type="Pfam" id="PF02752">
    <property type="entry name" value="Arrestin_C"/>
    <property type="match status" value="1"/>
</dbReference>
<dbReference type="PANTHER" id="PTHR11792">
    <property type="entry name" value="ARRESTIN"/>
    <property type="match status" value="1"/>
</dbReference>
<dbReference type="InterPro" id="IPR000698">
    <property type="entry name" value="Arrestin"/>
</dbReference>
<evidence type="ECO:0000313" key="5">
    <source>
        <dbReference type="WBParaSite" id="Smp_126080.1"/>
    </source>
</evidence>
<dbReference type="InterPro" id="IPR014756">
    <property type="entry name" value="Ig_E-set"/>
</dbReference>
<dbReference type="SMART" id="SM01017">
    <property type="entry name" value="Arrestin_C"/>
    <property type="match status" value="1"/>
</dbReference>
<dbReference type="InterPro" id="IPR011022">
    <property type="entry name" value="Arrestin_C-like"/>
</dbReference>
<dbReference type="InterPro" id="IPR014753">
    <property type="entry name" value="Arrestin_N"/>
</dbReference>
<dbReference type="PRINTS" id="PR00309">
    <property type="entry name" value="ARRESTIN"/>
</dbReference>
<dbReference type="SUPFAM" id="SSF81296">
    <property type="entry name" value="E set domains"/>
    <property type="match status" value="3"/>
</dbReference>
<dbReference type="WBParaSite" id="Smp_126080.1">
    <property type="protein sequence ID" value="Smp_126080.1"/>
    <property type="gene ID" value="Smp_126080"/>
</dbReference>
<dbReference type="Gene3D" id="2.60.40.640">
    <property type="match status" value="1"/>
</dbReference>
<keyword evidence="4" id="KW-1185">Reference proteome</keyword>
<feature type="domain" description="Arrestin C-terminal-like" evidence="3">
    <location>
        <begin position="234"/>
        <end position="394"/>
    </location>
</feature>
<dbReference type="Pfam" id="PF00339">
    <property type="entry name" value="Arrestin_N"/>
    <property type="match status" value="2"/>
</dbReference>
<dbReference type="Proteomes" id="UP000008854">
    <property type="component" value="Unassembled WGS sequence"/>
</dbReference>
<proteinExistence type="inferred from homology"/>
<dbReference type="WBParaSite" id="Smp_126080.2">
    <property type="protein sequence ID" value="Smp_126080.2"/>
    <property type="gene ID" value="Smp_126080"/>
</dbReference>
<feature type="region of interest" description="Disordered" evidence="2">
    <location>
        <begin position="413"/>
        <end position="436"/>
    </location>
</feature>
<evidence type="ECO:0000259" key="3">
    <source>
        <dbReference type="SMART" id="SM01017"/>
    </source>
</evidence>
<dbReference type="OrthoDB" id="298939at2759"/>
<dbReference type="OMA" id="AFCAKIQ"/>
<dbReference type="GO" id="GO:0002031">
    <property type="term" value="P:G protein-coupled receptor internalization"/>
    <property type="evidence" value="ECO:0007669"/>
    <property type="project" value="TreeGrafter"/>
</dbReference>
<dbReference type="eggNOG" id="KOG3865">
    <property type="taxonomic scope" value="Eukaryota"/>
</dbReference>
<dbReference type="CTD" id="8346946"/>
<dbReference type="HOGENOM" id="CLU_033484_1_1_1"/>
<name>G4VB17_SCHMA</name>